<dbReference type="GO" id="GO:0031640">
    <property type="term" value="P:killing of cells of another organism"/>
    <property type="evidence" value="ECO:0007669"/>
    <property type="project" value="UniProtKB-KW"/>
</dbReference>
<organism evidence="8 9">
    <name type="scientific">Heracleum sosnowskyi</name>
    <dbReference type="NCBI Taxonomy" id="360622"/>
    <lineage>
        <taxon>Eukaryota</taxon>
        <taxon>Viridiplantae</taxon>
        <taxon>Streptophyta</taxon>
        <taxon>Embryophyta</taxon>
        <taxon>Tracheophyta</taxon>
        <taxon>Spermatophyta</taxon>
        <taxon>Magnoliopsida</taxon>
        <taxon>eudicotyledons</taxon>
        <taxon>Gunneridae</taxon>
        <taxon>Pentapetalae</taxon>
        <taxon>asterids</taxon>
        <taxon>campanulids</taxon>
        <taxon>Apiales</taxon>
        <taxon>Apiaceae</taxon>
        <taxon>Apioideae</taxon>
        <taxon>apioid superclade</taxon>
        <taxon>Tordylieae</taxon>
        <taxon>Tordyliinae</taxon>
        <taxon>Heracleum</taxon>
    </lineage>
</organism>
<keyword evidence="2" id="KW-0929">Antimicrobial</keyword>
<dbReference type="Pfam" id="PF07333">
    <property type="entry name" value="SLR1-BP"/>
    <property type="match status" value="2"/>
</dbReference>
<reference evidence="8" key="1">
    <citation type="submission" date="2023-02" db="EMBL/GenBank/DDBJ databases">
        <title>Genome of toxic invasive species Heracleum sosnowskyi carries increased number of genes despite the absence of recent whole-genome duplications.</title>
        <authorList>
            <person name="Schelkunov M."/>
            <person name="Shtratnikova V."/>
            <person name="Makarenko M."/>
            <person name="Klepikova A."/>
            <person name="Omelchenko D."/>
            <person name="Novikova G."/>
            <person name="Obukhova E."/>
            <person name="Bogdanov V."/>
            <person name="Penin A."/>
            <person name="Logacheva M."/>
        </authorList>
    </citation>
    <scope>NUCLEOTIDE SEQUENCE</scope>
    <source>
        <strain evidence="8">Hsosn_3</strain>
        <tissue evidence="8">Leaf</tissue>
    </source>
</reference>
<comment type="similarity">
    <text evidence="1">Belongs to the DEFL family.</text>
</comment>
<feature type="transmembrane region" description="Helical" evidence="6">
    <location>
        <begin position="65"/>
        <end position="82"/>
    </location>
</feature>
<keyword evidence="5" id="KW-1015">Disulfide bond</keyword>
<evidence type="ECO:0000256" key="6">
    <source>
        <dbReference type="SAM" id="Phobius"/>
    </source>
</evidence>
<protein>
    <submittedName>
        <fullName evidence="8">Uncharacterized protein</fullName>
    </submittedName>
</protein>
<evidence type="ECO:0000256" key="7">
    <source>
        <dbReference type="SAM" id="SignalP"/>
    </source>
</evidence>
<evidence type="ECO:0000256" key="4">
    <source>
        <dbReference type="ARBA" id="ARBA00022821"/>
    </source>
</evidence>
<evidence type="ECO:0000256" key="2">
    <source>
        <dbReference type="ARBA" id="ARBA00022529"/>
    </source>
</evidence>
<keyword evidence="6" id="KW-0812">Transmembrane</keyword>
<evidence type="ECO:0000256" key="3">
    <source>
        <dbReference type="ARBA" id="ARBA00022577"/>
    </source>
</evidence>
<feature type="chain" id="PRO_5042147970" evidence="7">
    <location>
        <begin position="27"/>
        <end position="136"/>
    </location>
</feature>
<accession>A0AAD8J8I7</accession>
<keyword evidence="6" id="KW-1133">Transmembrane helix</keyword>
<dbReference type="InterPro" id="IPR010851">
    <property type="entry name" value="DEFL"/>
</dbReference>
<evidence type="ECO:0000313" key="9">
    <source>
        <dbReference type="Proteomes" id="UP001237642"/>
    </source>
</evidence>
<evidence type="ECO:0000313" key="8">
    <source>
        <dbReference type="EMBL" id="KAK1397780.1"/>
    </source>
</evidence>
<keyword evidence="6" id="KW-0472">Membrane</keyword>
<dbReference type="Proteomes" id="UP001237642">
    <property type="component" value="Unassembled WGS sequence"/>
</dbReference>
<gene>
    <name evidence="8" type="ORF">POM88_007643</name>
</gene>
<sequence length="136" mass="15069">MAKLQYFFLIFVVVMALTVIAPQVDAQKRCTQVLDPNNCVLTTCRQTCLAKYNGNGINIALMAKLQYFFLIFVVVMALTVIAPQVDAQKRCTQVLDPNNCVLATCRQTCLAKYNGNGMCVVKSGGQSYMCQCVYNC</sequence>
<keyword evidence="9" id="KW-1185">Reference proteome</keyword>
<comment type="caution">
    <text evidence="8">The sequence shown here is derived from an EMBL/GenBank/DDBJ whole genome shotgun (WGS) entry which is preliminary data.</text>
</comment>
<evidence type="ECO:0000256" key="5">
    <source>
        <dbReference type="ARBA" id="ARBA00023157"/>
    </source>
</evidence>
<keyword evidence="7" id="KW-0732">Signal</keyword>
<name>A0AAD8J8I7_9APIA</name>
<reference evidence="8" key="2">
    <citation type="submission" date="2023-05" db="EMBL/GenBank/DDBJ databases">
        <authorList>
            <person name="Schelkunov M.I."/>
        </authorList>
    </citation>
    <scope>NUCLEOTIDE SEQUENCE</scope>
    <source>
        <strain evidence="8">Hsosn_3</strain>
        <tissue evidence="8">Leaf</tissue>
    </source>
</reference>
<proteinExistence type="inferred from homology"/>
<dbReference type="EMBL" id="JAUIZM010000002">
    <property type="protein sequence ID" value="KAK1397780.1"/>
    <property type="molecule type" value="Genomic_DNA"/>
</dbReference>
<dbReference type="GO" id="GO:0050832">
    <property type="term" value="P:defense response to fungus"/>
    <property type="evidence" value="ECO:0007669"/>
    <property type="project" value="UniProtKB-KW"/>
</dbReference>
<dbReference type="PANTHER" id="PTHR33830:SF3">
    <property type="entry name" value="DEFENSIN-LIKE PROTEIN 127-RELATED"/>
    <property type="match status" value="1"/>
</dbReference>
<feature type="signal peptide" evidence="7">
    <location>
        <begin position="1"/>
        <end position="26"/>
    </location>
</feature>
<evidence type="ECO:0000256" key="1">
    <source>
        <dbReference type="ARBA" id="ARBA00006722"/>
    </source>
</evidence>
<dbReference type="PANTHER" id="PTHR33830">
    <property type="entry name" value="DEFENSIN-LIKE PROTEIN 184-RELATED"/>
    <property type="match status" value="1"/>
</dbReference>
<dbReference type="AlphaFoldDB" id="A0AAD8J8I7"/>
<keyword evidence="4" id="KW-0611">Plant defense</keyword>
<keyword evidence="3" id="KW-0295">Fungicide</keyword>